<accession>A0A2A9MFK3</accession>
<dbReference type="OrthoDB" id="344193at2759"/>
<feature type="region of interest" description="Disordered" evidence="1">
    <location>
        <begin position="498"/>
        <end position="528"/>
    </location>
</feature>
<keyword evidence="4" id="KW-1185">Reference proteome</keyword>
<feature type="compositionally biased region" description="Basic and acidic residues" evidence="1">
    <location>
        <begin position="498"/>
        <end position="507"/>
    </location>
</feature>
<feature type="compositionally biased region" description="Low complexity" evidence="1">
    <location>
        <begin position="16"/>
        <end position="29"/>
    </location>
</feature>
<reference evidence="3 4" key="1">
    <citation type="submission" date="2017-09" db="EMBL/GenBank/DDBJ databases">
        <title>Genome sequencing of Besnoitia besnoiti strain Bb-Ger1.</title>
        <authorList>
            <person name="Schares G."/>
            <person name="Venepally P."/>
            <person name="Lorenzi H.A."/>
        </authorList>
    </citation>
    <scope>NUCLEOTIDE SEQUENCE [LARGE SCALE GENOMIC DNA]</scope>
    <source>
        <strain evidence="3 4">Bb-Ger1</strain>
    </source>
</reference>
<comment type="caution">
    <text evidence="3">The sequence shown here is derived from an EMBL/GenBank/DDBJ whole genome shotgun (WGS) entry which is preliminary data.</text>
</comment>
<dbReference type="EMBL" id="NWUJ01000007">
    <property type="protein sequence ID" value="PFH34160.1"/>
    <property type="molecule type" value="Genomic_DNA"/>
</dbReference>
<protein>
    <recommendedName>
        <fullName evidence="5">Transmembrane protein</fullName>
    </recommendedName>
</protein>
<evidence type="ECO:0008006" key="5">
    <source>
        <dbReference type="Google" id="ProtNLM"/>
    </source>
</evidence>
<feature type="transmembrane region" description="Helical" evidence="2">
    <location>
        <begin position="128"/>
        <end position="149"/>
    </location>
</feature>
<dbReference type="AlphaFoldDB" id="A0A2A9MFK3"/>
<feature type="region of interest" description="Disordered" evidence="1">
    <location>
        <begin position="1"/>
        <end position="49"/>
    </location>
</feature>
<feature type="transmembrane region" description="Helical" evidence="2">
    <location>
        <begin position="90"/>
        <end position="108"/>
    </location>
</feature>
<gene>
    <name evidence="3" type="ORF">BESB_073120</name>
</gene>
<evidence type="ECO:0000256" key="2">
    <source>
        <dbReference type="SAM" id="Phobius"/>
    </source>
</evidence>
<keyword evidence="2" id="KW-1133">Transmembrane helix</keyword>
<keyword evidence="2" id="KW-0472">Membrane</keyword>
<name>A0A2A9MFK3_BESBE</name>
<evidence type="ECO:0000256" key="1">
    <source>
        <dbReference type="SAM" id="MobiDB-lite"/>
    </source>
</evidence>
<feature type="region of interest" description="Disordered" evidence="1">
    <location>
        <begin position="542"/>
        <end position="586"/>
    </location>
</feature>
<evidence type="ECO:0000313" key="4">
    <source>
        <dbReference type="Proteomes" id="UP000224006"/>
    </source>
</evidence>
<sequence length="613" mass="68998">MNSHVADDEDEARVFSDYSSESGSSDASGVFKPQTPGKAPSTASTGGDRSLGAVTRLQLFEQAPSEDSETESDSDDDQDARQSAARWMRWLVLAGFCFCIPWGIGTYLGLCTYRRNDRGLRLLGRLSAILWMAAWAVFIAFCIAAGILVMRVTHVLSEKAYGTVVFMGLMPARTWADADLLHHAYRLGFDAVSISPPGIGGTTNITSQKGGFYTDENFLSQVLESCLDIQLNSTVFVAHSNIITRQFFFPLLMRRPLFGFVLFDTYAGHEWITEVNPMMNDHEYYQPKTRNYRVRQRSQVIQREILVRPNKSTAAPQQGYFWPVSVPRVLRASQCIAAPTDETTQNWDSAEPGLLGPFQFFSGKYKVAGWATKEQELLRRPLDPPPSKKKSLLSMLSSGDLRGTSETSTAEAAQPEGVARVREIPIEYFDELKTVLSEFLKEIKDRVDIGDYYPERLPVVFRGDRRQAYIHAREETTLIPESQIYCLSLEASGVAPEDLPRRRDVASHRSPWTDLGKADFESKPSRPSGSWLHALNRLDAKTGQDLHLPPRLRGKRAPQHTTTSLAGRNWQGLPAPPVHPERFSSAQKIRLKEYYARLDRKRERQRPQKQSDG</sequence>
<keyword evidence="2" id="KW-0812">Transmembrane</keyword>
<dbReference type="KEGG" id="bbes:BESB_073120"/>
<feature type="region of interest" description="Disordered" evidence="1">
    <location>
        <begin position="594"/>
        <end position="613"/>
    </location>
</feature>
<dbReference type="Proteomes" id="UP000224006">
    <property type="component" value="Unassembled WGS sequence"/>
</dbReference>
<dbReference type="GeneID" id="40312238"/>
<organism evidence="3 4">
    <name type="scientific">Besnoitia besnoiti</name>
    <name type="common">Apicomplexan protozoan</name>
    <dbReference type="NCBI Taxonomy" id="94643"/>
    <lineage>
        <taxon>Eukaryota</taxon>
        <taxon>Sar</taxon>
        <taxon>Alveolata</taxon>
        <taxon>Apicomplexa</taxon>
        <taxon>Conoidasida</taxon>
        <taxon>Coccidia</taxon>
        <taxon>Eucoccidiorida</taxon>
        <taxon>Eimeriorina</taxon>
        <taxon>Sarcocystidae</taxon>
        <taxon>Besnoitia</taxon>
    </lineage>
</organism>
<evidence type="ECO:0000313" key="3">
    <source>
        <dbReference type="EMBL" id="PFH34160.1"/>
    </source>
</evidence>
<dbReference type="VEuPathDB" id="ToxoDB:BESB_073120"/>
<proteinExistence type="predicted"/>
<dbReference type="RefSeq" id="XP_029218169.1">
    <property type="nucleotide sequence ID" value="XM_029365685.1"/>
</dbReference>